<protein>
    <submittedName>
        <fullName evidence="2">AAA domain-containing protein</fullName>
    </submittedName>
</protein>
<evidence type="ECO:0000313" key="2">
    <source>
        <dbReference type="EMBL" id="SHK19067.1"/>
    </source>
</evidence>
<dbReference type="SUPFAM" id="SSF52540">
    <property type="entry name" value="P-loop containing nucleoside triphosphate hydrolases"/>
    <property type="match status" value="1"/>
</dbReference>
<dbReference type="InterPro" id="IPR049945">
    <property type="entry name" value="AAA_22"/>
</dbReference>
<dbReference type="EMBL" id="FRAR01000008">
    <property type="protein sequence ID" value="SHK19067.1"/>
    <property type="molecule type" value="Genomic_DNA"/>
</dbReference>
<evidence type="ECO:0000259" key="1">
    <source>
        <dbReference type="Pfam" id="PF13401"/>
    </source>
</evidence>
<dbReference type="Proteomes" id="UP000183997">
    <property type="component" value="Unassembled WGS sequence"/>
</dbReference>
<gene>
    <name evidence="2" type="ORF">SAMN02745123_01022</name>
</gene>
<evidence type="ECO:0000313" key="3">
    <source>
        <dbReference type="Proteomes" id="UP000183997"/>
    </source>
</evidence>
<dbReference type="GO" id="GO:0016887">
    <property type="term" value="F:ATP hydrolysis activity"/>
    <property type="evidence" value="ECO:0007669"/>
    <property type="project" value="InterPro"/>
</dbReference>
<proteinExistence type="predicted"/>
<organism evidence="2 3">
    <name type="scientific">Desulforamulus aeronauticus DSM 10349</name>
    <dbReference type="NCBI Taxonomy" id="1121421"/>
    <lineage>
        <taxon>Bacteria</taxon>
        <taxon>Bacillati</taxon>
        <taxon>Bacillota</taxon>
        <taxon>Clostridia</taxon>
        <taxon>Eubacteriales</taxon>
        <taxon>Peptococcaceae</taxon>
        <taxon>Desulforamulus</taxon>
    </lineage>
</organism>
<sequence length="545" mass="61909">MEKESKQQQIEDGNIRKAIYSEQILDDYKGNPLIEALPPIFSEEQVVDCLTRLPSYNSGERELDAHYRYHCVNRLFSYFEPLERHIDLEQRFSRLIRQGYLGRNPLNPQYATRLQHGYRIIKSGGYDIFDDVGLGTTSSGFTIIGISGMGKTTAVNRVLQLYPRVIVHSNYKGINLSLYQLTWLKLDCPFDGSLKGLCFNFFETIDKIIGTNYFRKFGSPRNSVEFLLSRMAQIASAHCLGMLIIDEIQHLSLAKSGGSDKMLNFFVTLVNTIGVPVVLIGTTKALSVVQGEFRQARRGSGQGDNDWSRFKRHGEWDLLVEGMWGYQWTKEISPLTDEIIEVFYYESQGIIDIAIKLFILSQWRAITHGEEVITAETIRTVAEDSLKLVKPMIDALKSGDPKKIAKYDDIRPIDMESFYEDYSTKLESRKHTRSNNPKEQFIREISLRLTSVGIGSQVARESARKVVERGECDGDIILATNAALALALPTGTVKSKPDRKKNEPNDLEDLRLIVKNGRELKKSAYESLREMGYIKSPLGEFIEAI</sequence>
<dbReference type="InterPro" id="IPR027417">
    <property type="entry name" value="P-loop_NTPase"/>
</dbReference>
<keyword evidence="3" id="KW-1185">Reference proteome</keyword>
<dbReference type="Gene3D" id="3.40.50.300">
    <property type="entry name" value="P-loop containing nucleotide triphosphate hydrolases"/>
    <property type="match status" value="1"/>
</dbReference>
<dbReference type="Pfam" id="PF13401">
    <property type="entry name" value="AAA_22"/>
    <property type="match status" value="1"/>
</dbReference>
<dbReference type="OrthoDB" id="5593847at2"/>
<accession>A0A1M6QG88</accession>
<dbReference type="STRING" id="1121421.SAMN02745123_01022"/>
<feature type="domain" description="ORC1/DEAH AAA+ ATPase" evidence="1">
    <location>
        <begin position="142"/>
        <end position="286"/>
    </location>
</feature>
<name>A0A1M6QG88_9FIRM</name>
<dbReference type="AlphaFoldDB" id="A0A1M6QG88"/>
<dbReference type="RefSeq" id="WP_072911440.1">
    <property type="nucleotide sequence ID" value="NZ_FRAR01000008.1"/>
</dbReference>
<reference evidence="3" key="1">
    <citation type="submission" date="2016-11" db="EMBL/GenBank/DDBJ databases">
        <authorList>
            <person name="Varghese N."/>
            <person name="Submissions S."/>
        </authorList>
    </citation>
    <scope>NUCLEOTIDE SEQUENCE [LARGE SCALE GENOMIC DNA]</scope>
    <source>
        <strain evidence="3">DSM 10349</strain>
    </source>
</reference>